<evidence type="ECO:0000313" key="1">
    <source>
        <dbReference type="EMBL" id="SFS66228.1"/>
    </source>
</evidence>
<dbReference type="InterPro" id="IPR036693">
    <property type="entry name" value="TF_LuxR_autoind-bd_dom_sf"/>
</dbReference>
<gene>
    <name evidence="1" type="ORF">SAMN04488050_103235</name>
</gene>
<organism evidence="1 2">
    <name type="scientific">Alloyangia pacifica</name>
    <dbReference type="NCBI Taxonomy" id="311180"/>
    <lineage>
        <taxon>Bacteria</taxon>
        <taxon>Pseudomonadati</taxon>
        <taxon>Pseudomonadota</taxon>
        <taxon>Alphaproteobacteria</taxon>
        <taxon>Rhodobacterales</taxon>
        <taxon>Roseobacteraceae</taxon>
        <taxon>Alloyangia</taxon>
    </lineage>
</organism>
<dbReference type="SUPFAM" id="SSF46894">
    <property type="entry name" value="C-terminal effector domain of the bipartite response regulators"/>
    <property type="match status" value="1"/>
</dbReference>
<dbReference type="EMBL" id="FOZW01000003">
    <property type="protein sequence ID" value="SFS66228.1"/>
    <property type="molecule type" value="Genomic_DNA"/>
</dbReference>
<keyword evidence="1" id="KW-0238">DNA-binding</keyword>
<protein>
    <submittedName>
        <fullName evidence="1">DNA-binding transcriptional regulator, CsgD family</fullName>
    </submittedName>
</protein>
<dbReference type="Gene3D" id="1.10.10.10">
    <property type="entry name" value="Winged helix-like DNA-binding domain superfamily/Winged helix DNA-binding domain"/>
    <property type="match status" value="1"/>
</dbReference>
<dbReference type="InterPro" id="IPR036388">
    <property type="entry name" value="WH-like_DNA-bd_sf"/>
</dbReference>
<sequence length="250" mass="27523">MLGATRYANLMIDTADRLASARTPEQAWYSAAEICRTIGAQALNAGAVMRDSREFVWARSSMARSWLREYEEAALYRVDPFRAAAVTGKVTRHVSVEDQFPGQDEPRLRQLRSLGLAHNYRHVVSHLYRQGATEQVVVLICEQDPASLFGPGTLRAYSAISAMISQAIRPPGLGDAEDRFFGLAWPTLTSEERAALSYCGVGMAPDQIAERLVVPQEDASSVLWRACRKLRVDSVPQAVAIAMARGALDL</sequence>
<dbReference type="RefSeq" id="WP_092422907.1">
    <property type="nucleotide sequence ID" value="NZ_FNCL01000003.1"/>
</dbReference>
<dbReference type="OrthoDB" id="7692966at2"/>
<reference evidence="2" key="1">
    <citation type="submission" date="2016-10" db="EMBL/GenBank/DDBJ databases">
        <authorList>
            <person name="Varghese N."/>
            <person name="Submissions S."/>
        </authorList>
    </citation>
    <scope>NUCLEOTIDE SEQUENCE [LARGE SCALE GENOMIC DNA]</scope>
    <source>
        <strain evidence="2">DSM 26894</strain>
    </source>
</reference>
<dbReference type="InterPro" id="IPR016032">
    <property type="entry name" value="Sig_transdc_resp-reg_C-effctor"/>
</dbReference>
<accession>A0A1I6RP73</accession>
<evidence type="ECO:0000313" key="2">
    <source>
        <dbReference type="Proteomes" id="UP000199392"/>
    </source>
</evidence>
<dbReference type="AlphaFoldDB" id="A0A1I6RP73"/>
<proteinExistence type="predicted"/>
<dbReference type="Proteomes" id="UP000199392">
    <property type="component" value="Unassembled WGS sequence"/>
</dbReference>
<dbReference type="GO" id="GO:0006355">
    <property type="term" value="P:regulation of DNA-templated transcription"/>
    <property type="evidence" value="ECO:0007669"/>
    <property type="project" value="InterPro"/>
</dbReference>
<dbReference type="Gene3D" id="3.30.450.80">
    <property type="entry name" value="Transcription factor LuxR-like, autoinducer-binding domain"/>
    <property type="match status" value="1"/>
</dbReference>
<name>A0A1I6RP73_9RHOB</name>
<keyword evidence="2" id="KW-1185">Reference proteome</keyword>
<dbReference type="GO" id="GO:0003677">
    <property type="term" value="F:DNA binding"/>
    <property type="evidence" value="ECO:0007669"/>
    <property type="project" value="UniProtKB-KW"/>
</dbReference>